<dbReference type="EMBL" id="BARS01053953">
    <property type="protein sequence ID" value="GAG44177.1"/>
    <property type="molecule type" value="Genomic_DNA"/>
</dbReference>
<proteinExistence type="predicted"/>
<organism evidence="1">
    <name type="scientific">marine sediment metagenome</name>
    <dbReference type="NCBI Taxonomy" id="412755"/>
    <lineage>
        <taxon>unclassified sequences</taxon>
        <taxon>metagenomes</taxon>
        <taxon>ecological metagenomes</taxon>
    </lineage>
</organism>
<feature type="non-terminal residue" evidence="1">
    <location>
        <position position="31"/>
    </location>
</feature>
<accession>X0YA61</accession>
<name>X0YA61_9ZZZZ</name>
<dbReference type="AlphaFoldDB" id="X0YA61"/>
<protein>
    <submittedName>
        <fullName evidence="1">Uncharacterized protein</fullName>
    </submittedName>
</protein>
<evidence type="ECO:0000313" key="1">
    <source>
        <dbReference type="EMBL" id="GAG44177.1"/>
    </source>
</evidence>
<sequence length="31" mass="4056">MELARDRRHEAHWKLEDFRQRMTTKQWRVML</sequence>
<gene>
    <name evidence="1" type="ORF">S01H1_79965</name>
</gene>
<reference evidence="1" key="1">
    <citation type="journal article" date="2014" name="Front. Microbiol.">
        <title>High frequency of phylogenetically diverse reductive dehalogenase-homologous genes in deep subseafloor sedimentary metagenomes.</title>
        <authorList>
            <person name="Kawai M."/>
            <person name="Futagami T."/>
            <person name="Toyoda A."/>
            <person name="Takaki Y."/>
            <person name="Nishi S."/>
            <person name="Hori S."/>
            <person name="Arai W."/>
            <person name="Tsubouchi T."/>
            <person name="Morono Y."/>
            <person name="Uchiyama I."/>
            <person name="Ito T."/>
            <person name="Fujiyama A."/>
            <person name="Inagaki F."/>
            <person name="Takami H."/>
        </authorList>
    </citation>
    <scope>NUCLEOTIDE SEQUENCE</scope>
    <source>
        <strain evidence="1">Expedition CK06-06</strain>
    </source>
</reference>
<comment type="caution">
    <text evidence="1">The sequence shown here is derived from an EMBL/GenBank/DDBJ whole genome shotgun (WGS) entry which is preliminary data.</text>
</comment>